<name>A0A812XZ08_9DINO</name>
<dbReference type="EMBL" id="CAJNJA010039586">
    <property type="protein sequence ID" value="CAE7757922.1"/>
    <property type="molecule type" value="Genomic_DNA"/>
</dbReference>
<keyword evidence="2" id="KW-1185">Reference proteome</keyword>
<sequence>MIRGLTGNPAYWVCAYANNQHDLEEAISANPRKTSFYQAMQLCQGVLLVLDSMATPFSRVWCCFEESIAAVPSVRVENAATLCRDVAAADQSLAGAEASVLPLLGLFAKSQREKNFPVHLLQQGLGVDIETARASQDIDKVRILNSIAFPRSETLSLNHSYPEQHGNYAVVNKALASLFALHGLPNGFSEGDAVALLDALRADSLRTTVNLELAGCARFRDADLQALLSHLPERILQLHLELCFTGLEHFRVVCLPA</sequence>
<dbReference type="OrthoDB" id="435799at2759"/>
<protein>
    <submittedName>
        <fullName evidence="1">Uncharacterized protein</fullName>
    </submittedName>
</protein>
<gene>
    <name evidence="1" type="ORF">SNEC2469_LOCUS22020</name>
</gene>
<accession>A0A812XZ08</accession>
<organism evidence="1 2">
    <name type="scientific">Symbiodinium necroappetens</name>
    <dbReference type="NCBI Taxonomy" id="1628268"/>
    <lineage>
        <taxon>Eukaryota</taxon>
        <taxon>Sar</taxon>
        <taxon>Alveolata</taxon>
        <taxon>Dinophyceae</taxon>
        <taxon>Suessiales</taxon>
        <taxon>Symbiodiniaceae</taxon>
        <taxon>Symbiodinium</taxon>
    </lineage>
</organism>
<dbReference type="AlphaFoldDB" id="A0A812XZ08"/>
<dbReference type="Proteomes" id="UP000601435">
    <property type="component" value="Unassembled WGS sequence"/>
</dbReference>
<proteinExistence type="predicted"/>
<evidence type="ECO:0000313" key="2">
    <source>
        <dbReference type="Proteomes" id="UP000601435"/>
    </source>
</evidence>
<evidence type="ECO:0000313" key="1">
    <source>
        <dbReference type="EMBL" id="CAE7757922.1"/>
    </source>
</evidence>
<comment type="caution">
    <text evidence="1">The sequence shown here is derived from an EMBL/GenBank/DDBJ whole genome shotgun (WGS) entry which is preliminary data.</text>
</comment>
<reference evidence="1" key="1">
    <citation type="submission" date="2021-02" db="EMBL/GenBank/DDBJ databases">
        <authorList>
            <person name="Dougan E. K."/>
            <person name="Rhodes N."/>
            <person name="Thang M."/>
            <person name="Chan C."/>
        </authorList>
    </citation>
    <scope>NUCLEOTIDE SEQUENCE</scope>
</reference>